<dbReference type="EMBL" id="VSDQ01000083">
    <property type="protein sequence ID" value="TYA96151.1"/>
    <property type="molecule type" value="Genomic_DNA"/>
</dbReference>
<feature type="non-terminal residue" evidence="1">
    <location>
        <position position="104"/>
    </location>
</feature>
<comment type="caution">
    <text evidence="1">The sequence shown here is derived from an EMBL/GenBank/DDBJ whole genome shotgun (WGS) entry which is preliminary data.</text>
</comment>
<protein>
    <submittedName>
        <fullName evidence="1">Type IX secretion system membrane protein PorP/SprF</fullName>
    </submittedName>
</protein>
<name>A0A5D0JL08_9FLAO</name>
<feature type="non-terminal residue" evidence="1">
    <location>
        <position position="1"/>
    </location>
</feature>
<evidence type="ECO:0000313" key="1">
    <source>
        <dbReference type="EMBL" id="TYA96151.1"/>
    </source>
</evidence>
<dbReference type="OrthoDB" id="1186563at2"/>
<reference evidence="1 2" key="1">
    <citation type="submission" date="2019-08" db="EMBL/GenBank/DDBJ databases">
        <title>Seonamhaeicola sediminis sp. nov., isolated from marine sediment.</title>
        <authorList>
            <person name="Cao W.R."/>
        </authorList>
    </citation>
    <scope>NUCLEOTIDE SEQUENCE [LARGE SCALE GENOMIC DNA]</scope>
    <source>
        <strain evidence="1 2">B011</strain>
    </source>
</reference>
<organism evidence="1 2">
    <name type="scientific">Seonamhaeicola marinus</name>
    <dbReference type="NCBI Taxonomy" id="1912246"/>
    <lineage>
        <taxon>Bacteria</taxon>
        <taxon>Pseudomonadati</taxon>
        <taxon>Bacteroidota</taxon>
        <taxon>Flavobacteriia</taxon>
        <taxon>Flavobacteriales</taxon>
        <taxon>Flavobacteriaceae</taxon>
    </lineage>
</organism>
<proteinExistence type="predicted"/>
<sequence>HANYKFPYFDYNDMILSANYMQQGAYNRLDLAATAKLNKLFLGAMAVTNPAKNSGNSHLLTSINALVGVEFERLRFGFSYDFNTSNIGRTDGVYELSITYLAAC</sequence>
<dbReference type="AlphaFoldDB" id="A0A5D0JL08"/>
<dbReference type="RefSeq" id="WP_148539601.1">
    <property type="nucleotide sequence ID" value="NZ_VSDQ01000083.1"/>
</dbReference>
<accession>A0A5D0JL08</accession>
<evidence type="ECO:0000313" key="2">
    <source>
        <dbReference type="Proteomes" id="UP000323930"/>
    </source>
</evidence>
<keyword evidence="2" id="KW-1185">Reference proteome</keyword>
<dbReference type="Pfam" id="PF11751">
    <property type="entry name" value="PorP_SprF"/>
    <property type="match status" value="1"/>
</dbReference>
<dbReference type="Proteomes" id="UP000323930">
    <property type="component" value="Unassembled WGS sequence"/>
</dbReference>
<gene>
    <name evidence="1" type="ORF">FUA24_00520</name>
</gene>
<dbReference type="InterPro" id="IPR019861">
    <property type="entry name" value="PorP/SprF_Bacteroidetes"/>
</dbReference>